<sequence length="63" mass="7317">MKQLNQEQRKIIIKSLGLLQKQIQDVLDILTAPGEYRITMTQYELKQVSSIIETLKSDEEVIL</sequence>
<protein>
    <submittedName>
        <fullName evidence="1">Uncharacterized protein</fullName>
    </submittedName>
</protein>
<reference evidence="1 2" key="1">
    <citation type="submission" date="2016-10" db="EMBL/GenBank/DDBJ databases">
        <authorList>
            <person name="de Groot N.N."/>
        </authorList>
    </citation>
    <scope>NUCLEOTIDE SEQUENCE [LARGE SCALE GENOMIC DNA]</scope>
    <source>
        <strain evidence="1 2">DSM 46701</strain>
    </source>
</reference>
<evidence type="ECO:0000313" key="2">
    <source>
        <dbReference type="Proteomes" id="UP000199695"/>
    </source>
</evidence>
<dbReference type="RefSeq" id="WP_089970779.1">
    <property type="nucleotide sequence ID" value="NZ_FOCQ01000013.1"/>
</dbReference>
<dbReference type="STRING" id="1173111.SAMN05444955_113114"/>
<dbReference type="Proteomes" id="UP000199695">
    <property type="component" value="Unassembled WGS sequence"/>
</dbReference>
<dbReference type="AlphaFoldDB" id="A0A1H8HA69"/>
<dbReference type="EMBL" id="FOCQ01000013">
    <property type="protein sequence ID" value="SEN53153.1"/>
    <property type="molecule type" value="Genomic_DNA"/>
</dbReference>
<keyword evidence="2" id="KW-1185">Reference proteome</keyword>
<accession>A0A1H8HA69</accession>
<gene>
    <name evidence="1" type="ORF">SAMN05444955_113114</name>
</gene>
<name>A0A1H8HA69_9BACL</name>
<organism evidence="1 2">
    <name type="scientific">Lihuaxuella thermophila</name>
    <dbReference type="NCBI Taxonomy" id="1173111"/>
    <lineage>
        <taxon>Bacteria</taxon>
        <taxon>Bacillati</taxon>
        <taxon>Bacillota</taxon>
        <taxon>Bacilli</taxon>
        <taxon>Bacillales</taxon>
        <taxon>Thermoactinomycetaceae</taxon>
        <taxon>Lihuaxuella</taxon>
    </lineage>
</organism>
<evidence type="ECO:0000313" key="1">
    <source>
        <dbReference type="EMBL" id="SEN53153.1"/>
    </source>
</evidence>
<proteinExistence type="predicted"/>